<reference evidence="2" key="1">
    <citation type="submission" date="2019-08" db="EMBL/GenBank/DDBJ databases">
        <title>Limnoglobus roseus gen. nov., sp. nov., a novel freshwater planctomycete with a giant genome from the family Gemmataceae.</title>
        <authorList>
            <person name="Kulichevskaya I.S."/>
            <person name="Naumoff D.G."/>
            <person name="Miroshnikov K."/>
            <person name="Ivanova A."/>
            <person name="Philippov D.A."/>
            <person name="Hakobyan A."/>
            <person name="Rijpstra I.C."/>
            <person name="Sinninghe Damste J.S."/>
            <person name="Liesack W."/>
            <person name="Dedysh S.N."/>
        </authorList>
    </citation>
    <scope>NUCLEOTIDE SEQUENCE [LARGE SCALE GENOMIC DNA]</scope>
    <source>
        <strain evidence="2">PX52</strain>
    </source>
</reference>
<evidence type="ECO:0000313" key="2">
    <source>
        <dbReference type="Proteomes" id="UP000324974"/>
    </source>
</evidence>
<accession>A0A5C1ASM7</accession>
<dbReference type="AlphaFoldDB" id="A0A5C1ASM7"/>
<proteinExistence type="predicted"/>
<dbReference type="EMBL" id="CP042425">
    <property type="protein sequence ID" value="QEL21046.1"/>
    <property type="molecule type" value="Genomic_DNA"/>
</dbReference>
<dbReference type="RefSeq" id="WP_149115289.1">
    <property type="nucleotide sequence ID" value="NZ_CP042425.1"/>
</dbReference>
<evidence type="ECO:0000313" key="1">
    <source>
        <dbReference type="EMBL" id="QEL21046.1"/>
    </source>
</evidence>
<gene>
    <name evidence="1" type="ORF">PX52LOC_08175</name>
</gene>
<protein>
    <submittedName>
        <fullName evidence="1">Uncharacterized protein</fullName>
    </submittedName>
</protein>
<sequence length="127" mass="14514">MPNGVELLERLHRRNFPSTPWDAEGIDRLIEDYELRDVLSSPDHWFVRVLNAAARGQNLTLFFDEVGSDLASLLVHLADDYGWDADDYGEGAVVRFPKSRMRIFISREARDPVTRRSCDSAVVTHLV</sequence>
<name>A0A5C1ASM7_9BACT</name>
<organism evidence="1 2">
    <name type="scientific">Limnoglobus roseus</name>
    <dbReference type="NCBI Taxonomy" id="2598579"/>
    <lineage>
        <taxon>Bacteria</taxon>
        <taxon>Pseudomonadati</taxon>
        <taxon>Planctomycetota</taxon>
        <taxon>Planctomycetia</taxon>
        <taxon>Gemmatales</taxon>
        <taxon>Gemmataceae</taxon>
        <taxon>Limnoglobus</taxon>
    </lineage>
</organism>
<keyword evidence="2" id="KW-1185">Reference proteome</keyword>
<dbReference type="Proteomes" id="UP000324974">
    <property type="component" value="Chromosome"/>
</dbReference>
<dbReference type="KEGG" id="lrs:PX52LOC_08175"/>